<dbReference type="Proteomes" id="UP000011715">
    <property type="component" value="Unassembled WGS sequence"/>
</dbReference>
<dbReference type="AlphaFoldDB" id="A0A0C4DY39"/>
<dbReference type="GO" id="GO:0005739">
    <property type="term" value="C:mitochondrion"/>
    <property type="evidence" value="ECO:0007669"/>
    <property type="project" value="TreeGrafter"/>
</dbReference>
<gene>
    <name evidence="4" type="ORF">MAPG_04948</name>
</gene>
<keyword evidence="2" id="KW-0642">Proline metabolism</keyword>
<sequence>MYPRPTISHGSRPLQYSAGGTHLITRWIVASPARLAPSAVARHKRNCRTAQPLCSTRMTSTSSRALHSSPSRPSAPAIASTLGAEETQELLPAHATNGSNAMTRPGSPLSVLPLKVVLRSLATTTISSSPLLLRPSMAIMSILAHSTNPLLNPDRNPVLRFLLKHTFYAQFCAGENAVEVRRTIASLKRDIGFTGVILGYAREVVMSEAQTRDLASSADVVVEGSALAEDCIRNEVVPWAAGNMETVRLASPGDFVALKFTGAGRMALYALSAQLPPPKALADATDRICELAAARGVRLLFDAEQQAVQAGIDDWTLRYMAGTTRTTTGARPSCTARTRRT</sequence>
<evidence type="ECO:0000313" key="4">
    <source>
        <dbReference type="EMBL" id="KLU85929.1"/>
    </source>
</evidence>
<reference evidence="4" key="3">
    <citation type="submission" date="2011-03" db="EMBL/GenBank/DDBJ databases">
        <title>Annotation of Magnaporthe poae ATCC 64411.</title>
        <authorList>
            <person name="Ma L.-J."/>
            <person name="Dead R."/>
            <person name="Young S.K."/>
            <person name="Zeng Q."/>
            <person name="Gargeya S."/>
            <person name="Fitzgerald M."/>
            <person name="Haas B."/>
            <person name="Abouelleil A."/>
            <person name="Alvarado L."/>
            <person name="Arachchi H.M."/>
            <person name="Berlin A."/>
            <person name="Brown A."/>
            <person name="Chapman S.B."/>
            <person name="Chen Z."/>
            <person name="Dunbar C."/>
            <person name="Freedman E."/>
            <person name="Gearin G."/>
            <person name="Gellesch M."/>
            <person name="Goldberg J."/>
            <person name="Griggs A."/>
            <person name="Gujja S."/>
            <person name="Heiman D."/>
            <person name="Howarth C."/>
            <person name="Larson L."/>
            <person name="Lui A."/>
            <person name="MacDonald P.J.P."/>
            <person name="Mehta T."/>
            <person name="Montmayeur A."/>
            <person name="Murphy C."/>
            <person name="Neiman D."/>
            <person name="Pearson M."/>
            <person name="Priest M."/>
            <person name="Roberts A."/>
            <person name="Saif S."/>
            <person name="Shea T."/>
            <person name="Shenoy N."/>
            <person name="Sisk P."/>
            <person name="Stolte C."/>
            <person name="Sykes S."/>
            <person name="Yandava C."/>
            <person name="Wortman J."/>
            <person name="Nusbaum C."/>
            <person name="Birren B."/>
        </authorList>
    </citation>
    <scope>NUCLEOTIDE SEQUENCE</scope>
    <source>
        <strain evidence="4">ATCC 64411</strain>
    </source>
</reference>
<comment type="function">
    <text evidence="2">Converts proline to delta-1-pyrroline-5-carboxylate.</text>
</comment>
<feature type="region of interest" description="Disordered" evidence="3">
    <location>
        <begin position="57"/>
        <end position="77"/>
    </location>
</feature>
<proteinExistence type="inferred from homology"/>
<reference evidence="4" key="2">
    <citation type="submission" date="2010-05" db="EMBL/GenBank/DDBJ databases">
        <title>The Genome Sequence of Magnaporthe poae strain ATCC 64411.</title>
        <authorList>
            <consortium name="The Broad Institute Genome Sequencing Platform"/>
            <consortium name="Broad Institute Genome Sequencing Center for Infectious Disease"/>
            <person name="Ma L.-J."/>
            <person name="Dead R."/>
            <person name="Young S."/>
            <person name="Zeng Q."/>
            <person name="Koehrsen M."/>
            <person name="Alvarado L."/>
            <person name="Berlin A."/>
            <person name="Chapman S.B."/>
            <person name="Chen Z."/>
            <person name="Freedman E."/>
            <person name="Gellesch M."/>
            <person name="Goldberg J."/>
            <person name="Griggs A."/>
            <person name="Gujja S."/>
            <person name="Heilman E.R."/>
            <person name="Heiman D."/>
            <person name="Hepburn T."/>
            <person name="Howarth C."/>
            <person name="Jen D."/>
            <person name="Larson L."/>
            <person name="Mehta T."/>
            <person name="Neiman D."/>
            <person name="Pearson M."/>
            <person name="Roberts A."/>
            <person name="Saif S."/>
            <person name="Shea T."/>
            <person name="Shenoy N."/>
            <person name="Sisk P."/>
            <person name="Stolte C."/>
            <person name="Sykes S."/>
            <person name="Walk T."/>
            <person name="White J."/>
            <person name="Yandava C."/>
            <person name="Haas B."/>
            <person name="Nusbaum C."/>
            <person name="Birren B."/>
        </authorList>
    </citation>
    <scope>NUCLEOTIDE SEQUENCE</scope>
    <source>
        <strain evidence="4">ATCC 64411</strain>
    </source>
</reference>
<comment type="cofactor">
    <cofactor evidence="2">
        <name>FAD</name>
        <dbReference type="ChEBI" id="CHEBI:57692"/>
    </cofactor>
</comment>
<dbReference type="InterPro" id="IPR015659">
    <property type="entry name" value="Proline_oxidase"/>
</dbReference>
<dbReference type="OrthoDB" id="5464at2759"/>
<keyword evidence="1 2" id="KW-0560">Oxidoreductase</keyword>
<evidence type="ECO:0000256" key="3">
    <source>
        <dbReference type="SAM" id="MobiDB-lite"/>
    </source>
</evidence>
<keyword evidence="2" id="KW-0274">FAD</keyword>
<comment type="similarity">
    <text evidence="2">Belongs to the proline oxidase family.</text>
</comment>
<dbReference type="eggNOG" id="KOG0186">
    <property type="taxonomic scope" value="Eukaryota"/>
</dbReference>
<dbReference type="GO" id="GO:0071949">
    <property type="term" value="F:FAD binding"/>
    <property type="evidence" value="ECO:0007669"/>
    <property type="project" value="TreeGrafter"/>
</dbReference>
<accession>A0A0C4DY39</accession>
<dbReference type="VEuPathDB" id="FungiDB:MAPG_04948"/>
<feature type="compositionally biased region" description="Low complexity" evidence="3">
    <location>
        <begin position="59"/>
        <end position="77"/>
    </location>
</feature>
<name>A0A0C4DY39_MAGP6</name>
<reference evidence="5" key="5">
    <citation type="submission" date="2015-06" db="UniProtKB">
        <authorList>
            <consortium name="EnsemblFungi"/>
        </authorList>
    </citation>
    <scope>IDENTIFICATION</scope>
    <source>
        <strain evidence="5">ATCC 64411</strain>
    </source>
</reference>
<dbReference type="EMBL" id="ADBL01001158">
    <property type="status" value="NOT_ANNOTATED_CDS"/>
    <property type="molecule type" value="Genomic_DNA"/>
</dbReference>
<dbReference type="GO" id="GO:0004657">
    <property type="term" value="F:proline dehydrogenase activity"/>
    <property type="evidence" value="ECO:0007669"/>
    <property type="project" value="UniProtKB-EC"/>
</dbReference>
<dbReference type="InterPro" id="IPR029041">
    <property type="entry name" value="FAD-linked_oxidoreductase-like"/>
</dbReference>
<protein>
    <recommendedName>
        <fullName evidence="2">Proline dehydrogenase</fullName>
        <ecNumber evidence="2">1.5.5.2</ecNumber>
    </recommendedName>
</protein>
<keyword evidence="6" id="KW-1185">Reference proteome</keyword>
<dbReference type="GO" id="GO:0010133">
    <property type="term" value="P:L-proline catabolic process to L-glutamate"/>
    <property type="evidence" value="ECO:0007669"/>
    <property type="project" value="TreeGrafter"/>
</dbReference>
<dbReference type="SUPFAM" id="SSF51730">
    <property type="entry name" value="FAD-linked oxidoreductase"/>
    <property type="match status" value="1"/>
</dbReference>
<dbReference type="Gene3D" id="3.20.20.220">
    <property type="match status" value="1"/>
</dbReference>
<reference evidence="5" key="4">
    <citation type="journal article" date="2015" name="G3 (Bethesda)">
        <title>Genome sequences of three phytopathogenic species of the Magnaporthaceae family of fungi.</title>
        <authorList>
            <person name="Okagaki L.H."/>
            <person name="Nunes C.C."/>
            <person name="Sailsbery J."/>
            <person name="Clay B."/>
            <person name="Brown D."/>
            <person name="John T."/>
            <person name="Oh Y."/>
            <person name="Young N."/>
            <person name="Fitzgerald M."/>
            <person name="Haas B.J."/>
            <person name="Zeng Q."/>
            <person name="Young S."/>
            <person name="Adiconis X."/>
            <person name="Fan L."/>
            <person name="Levin J.Z."/>
            <person name="Mitchell T.K."/>
            <person name="Okubara P.A."/>
            <person name="Farman M.L."/>
            <person name="Kohn L.M."/>
            <person name="Birren B."/>
            <person name="Ma L.-J."/>
            <person name="Dean R.A."/>
        </authorList>
    </citation>
    <scope>NUCLEOTIDE SEQUENCE</scope>
    <source>
        <strain evidence="5">ATCC 64411 / 73-15</strain>
    </source>
</reference>
<dbReference type="EC" id="1.5.5.2" evidence="2"/>
<comment type="catalytic activity">
    <reaction evidence="2">
        <text>L-proline + a quinone = (S)-1-pyrroline-5-carboxylate + a quinol + H(+)</text>
        <dbReference type="Rhea" id="RHEA:23784"/>
        <dbReference type="ChEBI" id="CHEBI:15378"/>
        <dbReference type="ChEBI" id="CHEBI:17388"/>
        <dbReference type="ChEBI" id="CHEBI:24646"/>
        <dbReference type="ChEBI" id="CHEBI:60039"/>
        <dbReference type="ChEBI" id="CHEBI:132124"/>
        <dbReference type="EC" id="1.5.5.2"/>
    </reaction>
</comment>
<evidence type="ECO:0000313" key="5">
    <source>
        <dbReference type="EnsemblFungi" id="MAPG_04948T0"/>
    </source>
</evidence>
<keyword evidence="2" id="KW-0285">Flavoprotein</keyword>
<organism evidence="5 6">
    <name type="scientific">Magnaporthiopsis poae (strain ATCC 64411 / 73-15)</name>
    <name type="common">Kentucky bluegrass fungus</name>
    <name type="synonym">Magnaporthe poae</name>
    <dbReference type="NCBI Taxonomy" id="644358"/>
    <lineage>
        <taxon>Eukaryota</taxon>
        <taxon>Fungi</taxon>
        <taxon>Dikarya</taxon>
        <taxon>Ascomycota</taxon>
        <taxon>Pezizomycotina</taxon>
        <taxon>Sordariomycetes</taxon>
        <taxon>Sordariomycetidae</taxon>
        <taxon>Magnaporthales</taxon>
        <taxon>Magnaporthaceae</taxon>
        <taxon>Magnaporthiopsis</taxon>
    </lineage>
</organism>
<reference evidence="6" key="1">
    <citation type="submission" date="2010-05" db="EMBL/GenBank/DDBJ databases">
        <title>The genome sequence of Magnaporthe poae strain ATCC 64411.</title>
        <authorList>
            <person name="Ma L.-J."/>
            <person name="Dead R."/>
            <person name="Young S."/>
            <person name="Zeng Q."/>
            <person name="Koehrsen M."/>
            <person name="Alvarado L."/>
            <person name="Berlin A."/>
            <person name="Chapman S.B."/>
            <person name="Chen Z."/>
            <person name="Freedman E."/>
            <person name="Gellesch M."/>
            <person name="Goldberg J."/>
            <person name="Griggs A."/>
            <person name="Gujja S."/>
            <person name="Heilman E.R."/>
            <person name="Heiman D."/>
            <person name="Hepburn T."/>
            <person name="Howarth C."/>
            <person name="Jen D."/>
            <person name="Larson L."/>
            <person name="Mehta T."/>
            <person name="Neiman D."/>
            <person name="Pearson M."/>
            <person name="Roberts A."/>
            <person name="Saif S."/>
            <person name="Shea T."/>
            <person name="Shenoy N."/>
            <person name="Sisk P."/>
            <person name="Stolte C."/>
            <person name="Sykes S."/>
            <person name="Walk T."/>
            <person name="White J."/>
            <person name="Yandava C."/>
            <person name="Haas B."/>
            <person name="Nusbaum C."/>
            <person name="Birren B."/>
        </authorList>
    </citation>
    <scope>NUCLEOTIDE SEQUENCE [LARGE SCALE GENOMIC DNA]</scope>
    <source>
        <strain evidence="6">ATCC 64411 / 73-15</strain>
    </source>
</reference>
<evidence type="ECO:0000313" key="6">
    <source>
        <dbReference type="Proteomes" id="UP000011715"/>
    </source>
</evidence>
<dbReference type="EnsemblFungi" id="MAPG_04948T0">
    <property type="protein sequence ID" value="MAPG_04948T0"/>
    <property type="gene ID" value="MAPG_04948"/>
</dbReference>
<dbReference type="STRING" id="644358.A0A0C4DY39"/>
<evidence type="ECO:0000256" key="1">
    <source>
        <dbReference type="ARBA" id="ARBA00023002"/>
    </source>
</evidence>
<dbReference type="PANTHER" id="PTHR13914:SF30">
    <property type="entry name" value="PROLINE DEHYDROGENASE"/>
    <property type="match status" value="1"/>
</dbReference>
<evidence type="ECO:0000256" key="2">
    <source>
        <dbReference type="RuleBase" id="RU364054"/>
    </source>
</evidence>
<dbReference type="EMBL" id="GL876969">
    <property type="protein sequence ID" value="KLU85929.1"/>
    <property type="molecule type" value="Genomic_DNA"/>
</dbReference>
<dbReference type="PANTHER" id="PTHR13914">
    <property type="entry name" value="PROLINE OXIDASE"/>
    <property type="match status" value="1"/>
</dbReference>